<evidence type="ECO:0000313" key="1">
    <source>
        <dbReference type="EMBL" id="CAG5112316.1"/>
    </source>
</evidence>
<dbReference type="SUPFAM" id="SSF50965">
    <property type="entry name" value="Galactose oxidase, central domain"/>
    <property type="match status" value="1"/>
</dbReference>
<dbReference type="Proteomes" id="UP001158576">
    <property type="component" value="Chromosome 2"/>
</dbReference>
<dbReference type="InterPro" id="IPR011043">
    <property type="entry name" value="Gal_Oxase/kelch_b-propeller"/>
</dbReference>
<sequence length="255" mass="28025">MKISAFCGIFSASASELSVVTPPPSCPDLDKFEICTANCTTALDSCKDACNPVDYSCPGRCDATALECNSSCPCGNDCPNGCQGCANAVCSAEEYVLIINHYHLYENEAILFNLGTEQFSRASINGFIEYNYDIEDACYSFMKGEHYFLGGYENPRAIAKFNIDTCEVKPGTGWDDILEIGHMDGVYGSCANYNDVTYLCFYEDGIDAFGCTVFDGENQKLIDAKSQHPHDWADMTVYDDKMWVVGGCDPRIQGF</sequence>
<evidence type="ECO:0000313" key="2">
    <source>
        <dbReference type="Proteomes" id="UP001158576"/>
    </source>
</evidence>
<protein>
    <submittedName>
        <fullName evidence="1">Oidioi.mRNA.OKI2018_I69.chr2.g6543.t1.cds</fullName>
    </submittedName>
</protein>
<keyword evidence="2" id="KW-1185">Reference proteome</keyword>
<gene>
    <name evidence="1" type="ORF">OKIOD_LOCUS15308</name>
</gene>
<reference evidence="1 2" key="1">
    <citation type="submission" date="2021-04" db="EMBL/GenBank/DDBJ databases">
        <authorList>
            <person name="Bliznina A."/>
        </authorList>
    </citation>
    <scope>NUCLEOTIDE SEQUENCE [LARGE SCALE GENOMIC DNA]</scope>
</reference>
<accession>A0ABN7T404</accession>
<dbReference type="EMBL" id="OU015567">
    <property type="protein sequence ID" value="CAG5112316.1"/>
    <property type="molecule type" value="Genomic_DNA"/>
</dbReference>
<organism evidence="1 2">
    <name type="scientific">Oikopleura dioica</name>
    <name type="common">Tunicate</name>
    <dbReference type="NCBI Taxonomy" id="34765"/>
    <lineage>
        <taxon>Eukaryota</taxon>
        <taxon>Metazoa</taxon>
        <taxon>Chordata</taxon>
        <taxon>Tunicata</taxon>
        <taxon>Appendicularia</taxon>
        <taxon>Copelata</taxon>
        <taxon>Oikopleuridae</taxon>
        <taxon>Oikopleura</taxon>
    </lineage>
</organism>
<name>A0ABN7T404_OIKDI</name>
<proteinExistence type="predicted"/>